<evidence type="ECO:0000256" key="2">
    <source>
        <dbReference type="SAM" id="Phobius"/>
    </source>
</evidence>
<gene>
    <name evidence="3" type="ORF">ACFPIB_10365</name>
</gene>
<keyword evidence="2" id="KW-1133">Transmembrane helix</keyword>
<organism evidence="3 4">
    <name type="scientific">Adhaeribacter terreus</name>
    <dbReference type="NCBI Taxonomy" id="529703"/>
    <lineage>
        <taxon>Bacteria</taxon>
        <taxon>Pseudomonadati</taxon>
        <taxon>Bacteroidota</taxon>
        <taxon>Cytophagia</taxon>
        <taxon>Cytophagales</taxon>
        <taxon>Hymenobacteraceae</taxon>
        <taxon>Adhaeribacter</taxon>
    </lineage>
</organism>
<keyword evidence="2" id="KW-0472">Membrane</keyword>
<feature type="transmembrane region" description="Helical" evidence="2">
    <location>
        <begin position="53"/>
        <end position="73"/>
    </location>
</feature>
<feature type="compositionally biased region" description="Polar residues" evidence="1">
    <location>
        <begin position="118"/>
        <end position="137"/>
    </location>
</feature>
<feature type="region of interest" description="Disordered" evidence="1">
    <location>
        <begin position="92"/>
        <end position="142"/>
    </location>
</feature>
<dbReference type="Proteomes" id="UP001596161">
    <property type="component" value="Unassembled WGS sequence"/>
</dbReference>
<evidence type="ECO:0000313" key="4">
    <source>
        <dbReference type="Proteomes" id="UP001596161"/>
    </source>
</evidence>
<reference evidence="4" key="1">
    <citation type="journal article" date="2019" name="Int. J. Syst. Evol. Microbiol.">
        <title>The Global Catalogue of Microorganisms (GCM) 10K type strain sequencing project: providing services to taxonomists for standard genome sequencing and annotation.</title>
        <authorList>
            <consortium name="The Broad Institute Genomics Platform"/>
            <consortium name="The Broad Institute Genome Sequencing Center for Infectious Disease"/>
            <person name="Wu L."/>
            <person name="Ma J."/>
        </authorList>
    </citation>
    <scope>NUCLEOTIDE SEQUENCE [LARGE SCALE GENOMIC DNA]</scope>
    <source>
        <strain evidence="4">KACC 12602</strain>
    </source>
</reference>
<evidence type="ECO:0008006" key="5">
    <source>
        <dbReference type="Google" id="ProtNLM"/>
    </source>
</evidence>
<proteinExistence type="predicted"/>
<protein>
    <recommendedName>
        <fullName evidence="5">Outer membrane protein beta-barrel domain-containing protein</fullName>
    </recommendedName>
</protein>
<keyword evidence="2" id="KW-0812">Transmembrane</keyword>
<accession>A0ABW0E9M7</accession>
<evidence type="ECO:0000256" key="1">
    <source>
        <dbReference type="SAM" id="MobiDB-lite"/>
    </source>
</evidence>
<sequence length="639" mass="69462">MKRSADPNSDKMKAEFRQKLENYEAAPTDNLWDKIELSLDKEEALVYKNRFRIYSRLAAACLLLLLAFGAFFIPNKLRQLKDESPELAITQTPETKRNSSSQVQQSENPATEAALAQAKTTPENATVSEQKTATANSETEALETTEQLAATSKTVSNTKAENAFVTRNPTAGKTIAFNAPNAKPKAQQPDLSVTETSENAMISAAKTARAATDLSETIAAIEPDIATPDVTIAAISEPVNTARINAPDIAVASQKASTASKMPVSETEQTAKNAAVAAAFRNNSAADEVPAVSQTNTFSSQDHSVSLKKEKFKPLPFLKLNNTKLQSAEHQKLMLPDSNMLATIPVAETLSETATQTKKAPQTGKWVLALGYSGSNFQTGMQLASQAETKPGSLISYQHQSENISQYNAAIEEFNQETKSGYSQGGVLQVAYKLTKNWLLQSGFKYFRNQAQTASHYAFSNPQFGNTGTGTSAMQPNTAQTTLVTVLGNNFDPDETQVLKTPESKTSYIFQQIGVPVNLRYQTNAKALYYFGAAGFSMNLLTSATIETEHQQTVYTNSPTKNEAQSLSHAPQGNTFRNWLPAVGLQTGVGYQLSQHWQLEMALEGEQYLKPLIQAEKTAGAKQENPRNVGASLKLGYSF</sequence>
<dbReference type="EMBL" id="JBHSKT010000005">
    <property type="protein sequence ID" value="MFC5271014.1"/>
    <property type="molecule type" value="Genomic_DNA"/>
</dbReference>
<dbReference type="RefSeq" id="WP_378017381.1">
    <property type="nucleotide sequence ID" value="NZ_JBHSKT010000005.1"/>
</dbReference>
<name>A0ABW0E9M7_9BACT</name>
<evidence type="ECO:0000313" key="3">
    <source>
        <dbReference type="EMBL" id="MFC5271014.1"/>
    </source>
</evidence>
<keyword evidence="4" id="KW-1185">Reference proteome</keyword>
<feature type="compositionally biased region" description="Polar residues" evidence="1">
    <location>
        <begin position="92"/>
        <end position="109"/>
    </location>
</feature>
<comment type="caution">
    <text evidence="3">The sequence shown here is derived from an EMBL/GenBank/DDBJ whole genome shotgun (WGS) entry which is preliminary data.</text>
</comment>